<keyword evidence="1" id="KW-0812">Transmembrane</keyword>
<accession>A0A166AMZ2</accession>
<name>A0A166AMZ2_9AGAM</name>
<keyword evidence="3" id="KW-1185">Reference proteome</keyword>
<dbReference type="Proteomes" id="UP000076798">
    <property type="component" value="Unassembled WGS sequence"/>
</dbReference>
<dbReference type="EMBL" id="KV428137">
    <property type="protein sequence ID" value="KZT35494.1"/>
    <property type="molecule type" value="Genomic_DNA"/>
</dbReference>
<feature type="transmembrane region" description="Helical" evidence="1">
    <location>
        <begin position="6"/>
        <end position="32"/>
    </location>
</feature>
<keyword evidence="1" id="KW-0472">Membrane</keyword>
<gene>
    <name evidence="2" type="ORF">SISSUDRAFT_161530</name>
</gene>
<evidence type="ECO:0000256" key="1">
    <source>
        <dbReference type="SAM" id="Phobius"/>
    </source>
</evidence>
<keyword evidence="1" id="KW-1133">Transmembrane helix</keyword>
<protein>
    <submittedName>
        <fullName evidence="2">Uncharacterized protein</fullName>
    </submittedName>
</protein>
<evidence type="ECO:0000313" key="2">
    <source>
        <dbReference type="EMBL" id="KZT35494.1"/>
    </source>
</evidence>
<organism evidence="2 3">
    <name type="scientific">Sistotremastrum suecicum HHB10207 ss-3</name>
    <dbReference type="NCBI Taxonomy" id="1314776"/>
    <lineage>
        <taxon>Eukaryota</taxon>
        <taxon>Fungi</taxon>
        <taxon>Dikarya</taxon>
        <taxon>Basidiomycota</taxon>
        <taxon>Agaricomycotina</taxon>
        <taxon>Agaricomycetes</taxon>
        <taxon>Sistotremastrales</taxon>
        <taxon>Sistotremastraceae</taxon>
        <taxon>Sistotremastrum</taxon>
    </lineage>
</organism>
<dbReference type="AlphaFoldDB" id="A0A166AMZ2"/>
<evidence type="ECO:0000313" key="3">
    <source>
        <dbReference type="Proteomes" id="UP000076798"/>
    </source>
</evidence>
<reference evidence="2 3" key="1">
    <citation type="journal article" date="2016" name="Mol. Biol. Evol.">
        <title>Comparative Genomics of Early-Diverging Mushroom-Forming Fungi Provides Insights into the Origins of Lignocellulose Decay Capabilities.</title>
        <authorList>
            <person name="Nagy L.G."/>
            <person name="Riley R."/>
            <person name="Tritt A."/>
            <person name="Adam C."/>
            <person name="Daum C."/>
            <person name="Floudas D."/>
            <person name="Sun H."/>
            <person name="Yadav J.S."/>
            <person name="Pangilinan J."/>
            <person name="Larsson K.H."/>
            <person name="Matsuura K."/>
            <person name="Barry K."/>
            <person name="Labutti K."/>
            <person name="Kuo R."/>
            <person name="Ohm R.A."/>
            <person name="Bhattacharya S.S."/>
            <person name="Shirouzu T."/>
            <person name="Yoshinaga Y."/>
            <person name="Martin F.M."/>
            <person name="Grigoriev I.V."/>
            <person name="Hibbett D.S."/>
        </authorList>
    </citation>
    <scope>NUCLEOTIDE SEQUENCE [LARGE SCALE GENOMIC DNA]</scope>
    <source>
        <strain evidence="2 3">HHB10207 ss-3</strain>
    </source>
</reference>
<proteinExistence type="predicted"/>
<sequence>MILFSTLYIILCVTYLAPPLLCLFCLAPPIYVTMYLLSNFGKVALYADGTMDASQTIHDAKAEIINSRNVKRNTEVHNGSSTDVDVLMNGD</sequence>